<proteinExistence type="predicted"/>
<evidence type="ECO:0000313" key="1">
    <source>
        <dbReference type="EMBL" id="CAF1078106.1"/>
    </source>
</evidence>
<protein>
    <submittedName>
        <fullName evidence="1">Uncharacterized protein</fullName>
    </submittedName>
</protein>
<reference evidence="1" key="1">
    <citation type="submission" date="2021-02" db="EMBL/GenBank/DDBJ databases">
        <authorList>
            <person name="Nowell W R."/>
        </authorList>
    </citation>
    <scope>NUCLEOTIDE SEQUENCE</scope>
    <source>
        <strain evidence="1">Ploen Becks lab</strain>
    </source>
</reference>
<comment type="caution">
    <text evidence="1">The sequence shown here is derived from an EMBL/GenBank/DDBJ whole genome shotgun (WGS) entry which is preliminary data.</text>
</comment>
<organism evidence="1 2">
    <name type="scientific">Brachionus calyciflorus</name>
    <dbReference type="NCBI Taxonomy" id="104777"/>
    <lineage>
        <taxon>Eukaryota</taxon>
        <taxon>Metazoa</taxon>
        <taxon>Spiralia</taxon>
        <taxon>Gnathifera</taxon>
        <taxon>Rotifera</taxon>
        <taxon>Eurotatoria</taxon>
        <taxon>Monogononta</taxon>
        <taxon>Pseudotrocha</taxon>
        <taxon>Ploima</taxon>
        <taxon>Brachionidae</taxon>
        <taxon>Brachionus</taxon>
    </lineage>
</organism>
<evidence type="ECO:0000313" key="2">
    <source>
        <dbReference type="Proteomes" id="UP000663879"/>
    </source>
</evidence>
<name>A0A814MHS0_9BILA</name>
<keyword evidence="2" id="KW-1185">Reference proteome</keyword>
<gene>
    <name evidence="1" type="ORF">OXX778_LOCUS20059</name>
</gene>
<feature type="non-terminal residue" evidence="1">
    <location>
        <position position="70"/>
    </location>
</feature>
<dbReference type="AlphaFoldDB" id="A0A814MHS0"/>
<dbReference type="Proteomes" id="UP000663879">
    <property type="component" value="Unassembled WGS sequence"/>
</dbReference>
<accession>A0A814MHS0</accession>
<sequence>MIVSTKRKVKMSKESIKDLIESLIETSKKNSFFEDFANVNKLNDFTCKQTTGLTKDEFIIPQGYSGCNKS</sequence>
<dbReference type="EMBL" id="CAJNOC010006441">
    <property type="protein sequence ID" value="CAF1078106.1"/>
    <property type="molecule type" value="Genomic_DNA"/>
</dbReference>